<name>D3Q3X6_STANL</name>
<dbReference type="RefSeq" id="WP_013019614.1">
    <property type="nucleotide sequence ID" value="NC_013947.1"/>
</dbReference>
<dbReference type="STRING" id="446470.Snas_4397"/>
<proteinExistence type="predicted"/>
<dbReference type="PANTHER" id="PTHR42976">
    <property type="entry name" value="BIFUNCTIONAL CHITINASE/LYSOZYME-RELATED"/>
    <property type="match status" value="1"/>
</dbReference>
<dbReference type="InterPro" id="IPR017853">
    <property type="entry name" value="GH"/>
</dbReference>
<dbReference type="eggNOG" id="COG3291">
    <property type="taxonomic scope" value="Bacteria"/>
</dbReference>
<dbReference type="AlphaFoldDB" id="D3Q3X6"/>
<dbReference type="HOGENOM" id="CLU_019399_0_1_11"/>
<reference evidence="2 3" key="1">
    <citation type="journal article" date="2009" name="Stand. Genomic Sci.">
        <title>Complete genome sequence of Stackebrandtia nassauensis type strain (LLR-40K-21).</title>
        <authorList>
            <person name="Munk C."/>
            <person name="Lapidus A."/>
            <person name="Copeland A."/>
            <person name="Jando M."/>
            <person name="Mayilraj S."/>
            <person name="Glavina Del Rio T."/>
            <person name="Nolan M."/>
            <person name="Chen F."/>
            <person name="Lucas S."/>
            <person name="Tice H."/>
            <person name="Cheng J.F."/>
            <person name="Han C."/>
            <person name="Detter J.C."/>
            <person name="Bruce D."/>
            <person name="Goodwin L."/>
            <person name="Chain P."/>
            <person name="Pitluck S."/>
            <person name="Goker M."/>
            <person name="Ovchinikova G."/>
            <person name="Pati A."/>
            <person name="Ivanova N."/>
            <person name="Mavromatis K."/>
            <person name="Chen A."/>
            <person name="Palaniappan K."/>
            <person name="Land M."/>
            <person name="Hauser L."/>
            <person name="Chang Y.J."/>
            <person name="Jeffries C.D."/>
            <person name="Bristow J."/>
            <person name="Eisen J.A."/>
            <person name="Markowitz V."/>
            <person name="Hugenholtz P."/>
            <person name="Kyrpides N.C."/>
            <person name="Klenk H.P."/>
        </authorList>
    </citation>
    <scope>NUCLEOTIDE SEQUENCE [LARGE SCALE GENOMIC DNA]</scope>
    <source>
        <strain evidence="3">DSM 44728 / CIP 108903 / NRRL B-16338 / NBRC 102104 / LLR-40K-21</strain>
    </source>
</reference>
<dbReference type="SUPFAM" id="SSF51445">
    <property type="entry name" value="(Trans)glycosidases"/>
    <property type="match status" value="1"/>
</dbReference>
<accession>D3Q3X6</accession>
<sequence>MPPKRLALAVPALILGLVVALTASPAQARQPAPEPDTRAVAIKTAPYIDITRPSPTLPEVAAATGQKYFTLAFVLGSHAGCAPAWGGTIDLDEPSIINQINQLRGMGGDVIIASGGALGPYLEHSCGSATALYDAYVKVLNATGSNHLDVDVEASIPHSMVNQALKRLVDERGTTISYTLRVQGQDYGLDPYSVQILQDAKAKGLRPIVNPMLMNFGYSGDWGQAMISAAQAVIGQMNQIWTGGGNAVYLGITPMIGRNDTGMTTTQSHARALLSWARSNSIAFIGFWSIGRDNGRCSGGGVRPDCSGISQSTYEFTNIFKGFG</sequence>
<keyword evidence="1" id="KW-0732">Signal</keyword>
<dbReference type="Proteomes" id="UP000000844">
    <property type="component" value="Chromosome"/>
</dbReference>
<dbReference type="KEGG" id="sna:Snas_4397"/>
<evidence type="ECO:0000313" key="3">
    <source>
        <dbReference type="Proteomes" id="UP000000844"/>
    </source>
</evidence>
<feature type="signal peptide" evidence="1">
    <location>
        <begin position="1"/>
        <end position="28"/>
    </location>
</feature>
<dbReference type="Gene3D" id="3.20.20.80">
    <property type="entry name" value="Glycosidases"/>
    <property type="match status" value="1"/>
</dbReference>
<feature type="chain" id="PRO_5003048851" evidence="1">
    <location>
        <begin position="29"/>
        <end position="324"/>
    </location>
</feature>
<dbReference type="EMBL" id="CP001778">
    <property type="protein sequence ID" value="ADD44043.1"/>
    <property type="molecule type" value="Genomic_DNA"/>
</dbReference>
<organism evidence="2 3">
    <name type="scientific">Stackebrandtia nassauensis (strain DSM 44728 / CIP 108903 / NRRL B-16338 / NBRC 102104 / LLR-40K-21)</name>
    <dbReference type="NCBI Taxonomy" id="446470"/>
    <lineage>
        <taxon>Bacteria</taxon>
        <taxon>Bacillati</taxon>
        <taxon>Actinomycetota</taxon>
        <taxon>Actinomycetes</taxon>
        <taxon>Glycomycetales</taxon>
        <taxon>Glycomycetaceae</taxon>
        <taxon>Stackebrandtia</taxon>
    </lineage>
</organism>
<keyword evidence="2" id="KW-0378">Hydrolase</keyword>
<dbReference type="CDD" id="cd06543">
    <property type="entry name" value="GH18_PF-ChiA-like"/>
    <property type="match status" value="1"/>
</dbReference>
<protein>
    <submittedName>
        <fullName evidence="2">Hydrolase transmembrane protein</fullName>
    </submittedName>
</protein>
<dbReference type="CAZy" id="GH18">
    <property type="family name" value="Glycoside Hydrolase Family 18"/>
</dbReference>
<dbReference type="GO" id="GO:0016787">
    <property type="term" value="F:hydrolase activity"/>
    <property type="evidence" value="ECO:0007669"/>
    <property type="project" value="UniProtKB-KW"/>
</dbReference>
<dbReference type="PANTHER" id="PTHR42976:SF1">
    <property type="entry name" value="GH18 DOMAIN-CONTAINING PROTEIN-RELATED"/>
    <property type="match status" value="1"/>
</dbReference>
<gene>
    <name evidence="2" type="ordered locus">Snas_4397</name>
</gene>
<evidence type="ECO:0000256" key="1">
    <source>
        <dbReference type="SAM" id="SignalP"/>
    </source>
</evidence>
<evidence type="ECO:0000313" key="2">
    <source>
        <dbReference type="EMBL" id="ADD44043.1"/>
    </source>
</evidence>
<dbReference type="InterPro" id="IPR052750">
    <property type="entry name" value="GH18_Chitinase"/>
</dbReference>
<dbReference type="OrthoDB" id="99456at2"/>
<keyword evidence="2" id="KW-0472">Membrane</keyword>
<keyword evidence="3" id="KW-1185">Reference proteome</keyword>
<keyword evidence="2" id="KW-0812">Transmembrane</keyword>